<evidence type="ECO:0000256" key="1">
    <source>
        <dbReference type="ARBA" id="ARBA00009179"/>
    </source>
</evidence>
<reference evidence="11" key="1">
    <citation type="submission" date="2016-10" db="EMBL/GenBank/DDBJ databases">
        <authorList>
            <person name="Varghese N."/>
        </authorList>
    </citation>
    <scope>NUCLEOTIDE SEQUENCE [LARGE SCALE GENOMIC DNA]</scope>
    <source>
        <strain evidence="11">KPR-7A</strain>
    </source>
</reference>
<dbReference type="Pfam" id="PF03572">
    <property type="entry name" value="Peptidase_S41"/>
    <property type="match status" value="1"/>
</dbReference>
<name>A0A1G6X8G1_9BACI</name>
<evidence type="ECO:0000256" key="8">
    <source>
        <dbReference type="SAM" id="Phobius"/>
    </source>
</evidence>
<dbReference type="AlphaFoldDB" id="A0A1G6X8G1"/>
<dbReference type="SUPFAM" id="SSF52096">
    <property type="entry name" value="ClpP/crotonase"/>
    <property type="match status" value="1"/>
</dbReference>
<keyword evidence="3 7" id="KW-0378">Hydrolase</keyword>
<keyword evidence="8" id="KW-0472">Membrane</keyword>
<dbReference type="CDD" id="cd07560">
    <property type="entry name" value="Peptidase_S41_CPP"/>
    <property type="match status" value="1"/>
</dbReference>
<keyword evidence="2 7" id="KW-0645">Protease</keyword>
<dbReference type="EMBL" id="FMZR01000008">
    <property type="protein sequence ID" value="SDD73635.1"/>
    <property type="molecule type" value="Genomic_DNA"/>
</dbReference>
<accession>A0A1G6X8G1</accession>
<protein>
    <recommendedName>
        <fullName evidence="6">C-terminal processing peptidase</fullName>
        <ecNumber evidence="6">3.4.21.102</ecNumber>
    </recommendedName>
</protein>
<dbReference type="Gene3D" id="3.30.750.44">
    <property type="match status" value="1"/>
</dbReference>
<dbReference type="Gene3D" id="3.90.226.10">
    <property type="entry name" value="2-enoyl-CoA Hydratase, Chain A, domain 1"/>
    <property type="match status" value="1"/>
</dbReference>
<sequence length="495" mass="54099">MMPFATPPVCFGKGNSALKRRVAIIGMVVAFLIGAGGMFAGMSLFGVNPAEVTQTISSGNASTSQGNLAKINEAYALIDSRYVEDVKDDKLVEGAIQGMLSTLKDPYSTYMDKETAKQFSESLDPELEGIGAEVNKTDGKLIIVSPIKGSPAEKIGIKPNDQILSVDGNSVKDLSREEAVLKIRGKKGTTVAIEIKRAGVADPIVFKIKREKIPIFTVFSSVKQESGKDIGYMQITSFAENTAKEFKDQLKELEKKNIKGLVIDVRGNPGGYLNSVEEILGEIMTDKKPMLQVEQRNGEKKKFSTELKEKKPYPISVLIDNGSASASEILAGALKEGEGYDLIGEKTFGKGTVQQAVPFKDGSNIKLTMFKWLTPDGNWIHKKGIAPTVEVKQPDYYHATPIQIEKTLSYNSNDVQVKHAQEMLKSLGYVPGREDGYFSKETESALKAFQNANEMEATGQLDKKTAEAIQTKIIEKIRSGENDLQLQSALKLIVK</sequence>
<evidence type="ECO:0000256" key="5">
    <source>
        <dbReference type="ARBA" id="ARBA00051784"/>
    </source>
</evidence>
<dbReference type="SMART" id="SM00245">
    <property type="entry name" value="TSPc"/>
    <property type="match status" value="1"/>
</dbReference>
<keyword evidence="8" id="KW-0812">Transmembrane</keyword>
<dbReference type="FunFam" id="2.30.42.10:FF:000063">
    <property type="entry name" value="Peptidase, S41 family"/>
    <property type="match status" value="1"/>
</dbReference>
<dbReference type="EC" id="3.4.21.102" evidence="6"/>
<feature type="domain" description="PDZ" evidence="9">
    <location>
        <begin position="120"/>
        <end position="184"/>
    </location>
</feature>
<dbReference type="SUPFAM" id="SSF50156">
    <property type="entry name" value="PDZ domain-like"/>
    <property type="match status" value="1"/>
</dbReference>
<dbReference type="InterPro" id="IPR029045">
    <property type="entry name" value="ClpP/crotonase-like_dom_sf"/>
</dbReference>
<proteinExistence type="inferred from homology"/>
<dbReference type="InterPro" id="IPR001478">
    <property type="entry name" value="PDZ"/>
</dbReference>
<dbReference type="InterPro" id="IPR036365">
    <property type="entry name" value="PGBD-like_sf"/>
</dbReference>
<dbReference type="CDD" id="cd06782">
    <property type="entry name" value="cpPDZ_CPP-like"/>
    <property type="match status" value="1"/>
</dbReference>
<dbReference type="GO" id="GO:0030288">
    <property type="term" value="C:outer membrane-bounded periplasmic space"/>
    <property type="evidence" value="ECO:0007669"/>
    <property type="project" value="TreeGrafter"/>
</dbReference>
<evidence type="ECO:0000256" key="2">
    <source>
        <dbReference type="ARBA" id="ARBA00022670"/>
    </source>
</evidence>
<dbReference type="FunFam" id="3.30.750.44:FF:000001">
    <property type="entry name" value="S41 family peptidase"/>
    <property type="match status" value="1"/>
</dbReference>
<dbReference type="GO" id="GO:0007165">
    <property type="term" value="P:signal transduction"/>
    <property type="evidence" value="ECO:0007669"/>
    <property type="project" value="TreeGrafter"/>
</dbReference>
<dbReference type="Pfam" id="PF22694">
    <property type="entry name" value="CtpB_N-like"/>
    <property type="match status" value="1"/>
</dbReference>
<dbReference type="SMART" id="SM00228">
    <property type="entry name" value="PDZ"/>
    <property type="match status" value="1"/>
</dbReference>
<dbReference type="GO" id="GO:0006508">
    <property type="term" value="P:proteolysis"/>
    <property type="evidence" value="ECO:0007669"/>
    <property type="project" value="UniProtKB-KW"/>
</dbReference>
<comment type="similarity">
    <text evidence="1 7">Belongs to the peptidase S41A family.</text>
</comment>
<dbReference type="Gene3D" id="2.30.42.10">
    <property type="match status" value="1"/>
</dbReference>
<dbReference type="InterPro" id="IPR036034">
    <property type="entry name" value="PDZ_sf"/>
</dbReference>
<dbReference type="InterPro" id="IPR004447">
    <property type="entry name" value="Peptidase_S41A"/>
</dbReference>
<evidence type="ECO:0000256" key="7">
    <source>
        <dbReference type="RuleBase" id="RU004404"/>
    </source>
</evidence>
<dbReference type="PANTHER" id="PTHR32060:SF29">
    <property type="entry name" value="CARBOXY-TERMINAL PROCESSING PROTEASE CTPB"/>
    <property type="match status" value="1"/>
</dbReference>
<keyword evidence="8" id="KW-1133">Transmembrane helix</keyword>
<dbReference type="PANTHER" id="PTHR32060">
    <property type="entry name" value="TAIL-SPECIFIC PROTEASE"/>
    <property type="match status" value="1"/>
</dbReference>
<dbReference type="Proteomes" id="UP000183507">
    <property type="component" value="Unassembled WGS sequence"/>
</dbReference>
<evidence type="ECO:0000313" key="11">
    <source>
        <dbReference type="Proteomes" id="UP000183507"/>
    </source>
</evidence>
<feature type="transmembrane region" description="Helical" evidence="8">
    <location>
        <begin position="22"/>
        <end position="47"/>
    </location>
</feature>
<gene>
    <name evidence="10" type="ORF">SAMN04487767_108144</name>
</gene>
<dbReference type="Pfam" id="PF01471">
    <property type="entry name" value="PG_binding_1"/>
    <property type="match status" value="1"/>
</dbReference>
<dbReference type="InterPro" id="IPR002477">
    <property type="entry name" value="Peptidoglycan-bd-like"/>
</dbReference>
<dbReference type="SUPFAM" id="SSF47090">
    <property type="entry name" value="PGBD-like"/>
    <property type="match status" value="1"/>
</dbReference>
<evidence type="ECO:0000313" key="10">
    <source>
        <dbReference type="EMBL" id="SDD73635.1"/>
    </source>
</evidence>
<evidence type="ECO:0000256" key="4">
    <source>
        <dbReference type="ARBA" id="ARBA00022825"/>
    </source>
</evidence>
<dbReference type="InterPro" id="IPR055210">
    <property type="entry name" value="CtpA/B_N"/>
</dbReference>
<evidence type="ECO:0000256" key="3">
    <source>
        <dbReference type="ARBA" id="ARBA00022801"/>
    </source>
</evidence>
<dbReference type="InterPro" id="IPR036366">
    <property type="entry name" value="PGBDSf"/>
</dbReference>
<comment type="catalytic activity">
    <reaction evidence="5">
        <text>The enzyme shows specific recognition of a C-terminal tripeptide, Xaa-Yaa-Zaa, in which Xaa is preferably Ala or Leu, Yaa is preferably Ala or Tyr, and Zaa is preferably Ala, but then cleaves at a variable distance from the C-terminus. A typical cleavage is -Ala-Ala-|-Arg-Ala-Ala-Lys-Glu-Asn-Tyr-Ala-Leu-Ala-Ala.</text>
        <dbReference type="EC" id="3.4.21.102"/>
    </reaction>
</comment>
<dbReference type="Pfam" id="PF13180">
    <property type="entry name" value="PDZ_2"/>
    <property type="match status" value="1"/>
</dbReference>
<evidence type="ECO:0000259" key="9">
    <source>
        <dbReference type="PROSITE" id="PS50106"/>
    </source>
</evidence>
<dbReference type="NCBIfam" id="TIGR00225">
    <property type="entry name" value="prc"/>
    <property type="match status" value="1"/>
</dbReference>
<dbReference type="Gene3D" id="1.10.101.10">
    <property type="entry name" value="PGBD-like superfamily/PGBD"/>
    <property type="match status" value="1"/>
</dbReference>
<dbReference type="GO" id="GO:0004252">
    <property type="term" value="F:serine-type endopeptidase activity"/>
    <property type="evidence" value="ECO:0007669"/>
    <property type="project" value="UniProtKB-EC"/>
</dbReference>
<organism evidence="10 11">
    <name type="scientific">Bacillus wiedmannii</name>
    <dbReference type="NCBI Taxonomy" id="1890302"/>
    <lineage>
        <taxon>Bacteria</taxon>
        <taxon>Bacillati</taxon>
        <taxon>Bacillota</taxon>
        <taxon>Bacilli</taxon>
        <taxon>Bacillales</taxon>
        <taxon>Bacillaceae</taxon>
        <taxon>Bacillus</taxon>
        <taxon>Bacillus cereus group</taxon>
    </lineage>
</organism>
<dbReference type="InterPro" id="IPR005151">
    <property type="entry name" value="Tail-specific_protease"/>
</dbReference>
<keyword evidence="4 7" id="KW-0720">Serine protease</keyword>
<dbReference type="PROSITE" id="PS50106">
    <property type="entry name" value="PDZ"/>
    <property type="match status" value="1"/>
</dbReference>
<evidence type="ECO:0000256" key="6">
    <source>
        <dbReference type="ARBA" id="ARBA00066637"/>
    </source>
</evidence>